<dbReference type="AlphaFoldDB" id="A0A2M8P3S8"/>
<organism evidence="8 9">
    <name type="scientific">Candidatus Thermofonsia Clade 1 bacterium</name>
    <dbReference type="NCBI Taxonomy" id="2364210"/>
    <lineage>
        <taxon>Bacteria</taxon>
        <taxon>Bacillati</taxon>
        <taxon>Chloroflexota</taxon>
        <taxon>Candidatus Thermofontia</taxon>
        <taxon>Candidatus Thermofonsia Clade 1</taxon>
    </lineage>
</organism>
<comment type="caution">
    <text evidence="8">The sequence shown here is derived from an EMBL/GenBank/DDBJ whole genome shotgun (WGS) entry which is preliminary data.</text>
</comment>
<dbReference type="CDD" id="cd08646">
    <property type="entry name" value="FMT_core_Met-tRNA-FMT_N"/>
    <property type="match status" value="1"/>
</dbReference>
<feature type="binding site" evidence="5">
    <location>
        <begin position="112"/>
        <end position="115"/>
    </location>
    <ligand>
        <name>(6S)-5,6,7,8-tetrahydrofolate</name>
        <dbReference type="ChEBI" id="CHEBI:57453"/>
    </ligand>
</feature>
<dbReference type="GO" id="GO:0004479">
    <property type="term" value="F:methionyl-tRNA formyltransferase activity"/>
    <property type="evidence" value="ECO:0007669"/>
    <property type="project" value="UniProtKB-UniRule"/>
</dbReference>
<evidence type="ECO:0000256" key="4">
    <source>
        <dbReference type="ARBA" id="ARBA00022917"/>
    </source>
</evidence>
<evidence type="ECO:0000256" key="2">
    <source>
        <dbReference type="ARBA" id="ARBA00012261"/>
    </source>
</evidence>
<dbReference type="Pfam" id="PF02911">
    <property type="entry name" value="Formyl_trans_C"/>
    <property type="match status" value="1"/>
</dbReference>
<dbReference type="EC" id="2.1.2.9" evidence="2 5"/>
<reference evidence="8 9" key="1">
    <citation type="submission" date="2017-11" db="EMBL/GenBank/DDBJ databases">
        <title>Evolution of Phototrophy in the Chloroflexi Phylum Driven by Horizontal Gene Transfer.</title>
        <authorList>
            <person name="Ward L.M."/>
            <person name="Hemp J."/>
            <person name="Shih P.M."/>
            <person name="Mcglynn S.E."/>
            <person name="Fischer W."/>
        </authorList>
    </citation>
    <scope>NUCLEOTIDE SEQUENCE [LARGE SCALE GENOMIC DNA]</scope>
    <source>
        <strain evidence="8">CP2_2F</strain>
    </source>
</reference>
<feature type="domain" description="Formyl transferase C-terminal" evidence="7">
    <location>
        <begin position="207"/>
        <end position="306"/>
    </location>
</feature>
<dbReference type="InterPro" id="IPR002376">
    <property type="entry name" value="Formyl_transf_N"/>
</dbReference>
<evidence type="ECO:0000256" key="3">
    <source>
        <dbReference type="ARBA" id="ARBA00022679"/>
    </source>
</evidence>
<dbReference type="GO" id="GO:0005829">
    <property type="term" value="C:cytosol"/>
    <property type="evidence" value="ECO:0007669"/>
    <property type="project" value="TreeGrafter"/>
</dbReference>
<dbReference type="EMBL" id="PGTK01000001">
    <property type="protein sequence ID" value="PJF32199.1"/>
    <property type="molecule type" value="Genomic_DNA"/>
</dbReference>
<dbReference type="SUPFAM" id="SSF50486">
    <property type="entry name" value="FMT C-terminal domain-like"/>
    <property type="match status" value="1"/>
</dbReference>
<dbReference type="HAMAP" id="MF_00182">
    <property type="entry name" value="Formyl_trans"/>
    <property type="match status" value="1"/>
</dbReference>
<dbReference type="Proteomes" id="UP000228921">
    <property type="component" value="Unassembled WGS sequence"/>
</dbReference>
<dbReference type="NCBIfam" id="TIGR00460">
    <property type="entry name" value="fmt"/>
    <property type="match status" value="1"/>
</dbReference>
<feature type="domain" description="Formyl transferase N-terminal" evidence="6">
    <location>
        <begin position="4"/>
        <end position="183"/>
    </location>
</feature>
<dbReference type="InterPro" id="IPR044135">
    <property type="entry name" value="Met-tRNA-FMT_C"/>
</dbReference>
<gene>
    <name evidence="5" type="primary">fmt</name>
    <name evidence="8" type="ORF">CUN51_00805</name>
</gene>
<keyword evidence="4 5" id="KW-0648">Protein biosynthesis</keyword>
<evidence type="ECO:0000256" key="5">
    <source>
        <dbReference type="HAMAP-Rule" id="MF_00182"/>
    </source>
</evidence>
<protein>
    <recommendedName>
        <fullName evidence="2 5">Methionyl-tRNA formyltransferase</fullName>
        <ecNumber evidence="2 5">2.1.2.9</ecNumber>
    </recommendedName>
</protein>
<name>A0A2M8P3S8_9CHLR</name>
<evidence type="ECO:0000313" key="8">
    <source>
        <dbReference type="EMBL" id="PJF32199.1"/>
    </source>
</evidence>
<dbReference type="SUPFAM" id="SSF53328">
    <property type="entry name" value="Formyltransferase"/>
    <property type="match status" value="1"/>
</dbReference>
<dbReference type="PANTHER" id="PTHR11138:SF5">
    <property type="entry name" value="METHIONYL-TRNA FORMYLTRANSFERASE, MITOCHONDRIAL"/>
    <property type="match status" value="1"/>
</dbReference>
<dbReference type="CDD" id="cd08704">
    <property type="entry name" value="Met_tRNA_FMT_C"/>
    <property type="match status" value="1"/>
</dbReference>
<keyword evidence="3 5" id="KW-0808">Transferase</keyword>
<evidence type="ECO:0000259" key="7">
    <source>
        <dbReference type="Pfam" id="PF02911"/>
    </source>
</evidence>
<dbReference type="PROSITE" id="PS00373">
    <property type="entry name" value="GART"/>
    <property type="match status" value="1"/>
</dbReference>
<dbReference type="InterPro" id="IPR005794">
    <property type="entry name" value="Fmt"/>
</dbReference>
<dbReference type="Pfam" id="PF00551">
    <property type="entry name" value="Formyl_trans_N"/>
    <property type="match status" value="1"/>
</dbReference>
<dbReference type="InterPro" id="IPR011034">
    <property type="entry name" value="Formyl_transferase-like_C_sf"/>
</dbReference>
<proteinExistence type="inferred from homology"/>
<accession>A0A2M8P3S8</accession>
<dbReference type="Gene3D" id="3.40.50.12230">
    <property type="match status" value="1"/>
</dbReference>
<evidence type="ECO:0000256" key="1">
    <source>
        <dbReference type="ARBA" id="ARBA00010699"/>
    </source>
</evidence>
<comment type="function">
    <text evidence="5">Attaches a formyl group to the free amino group of methionyl-tRNA(fMet). The formyl group appears to play a dual role in the initiator identity of N-formylmethionyl-tRNA by promoting its recognition by IF2 and preventing the misappropriation of this tRNA by the elongation apparatus.</text>
</comment>
<dbReference type="PANTHER" id="PTHR11138">
    <property type="entry name" value="METHIONYL-TRNA FORMYLTRANSFERASE"/>
    <property type="match status" value="1"/>
</dbReference>
<comment type="catalytic activity">
    <reaction evidence="5">
        <text>L-methionyl-tRNA(fMet) + (6R)-10-formyltetrahydrofolate = N-formyl-L-methionyl-tRNA(fMet) + (6S)-5,6,7,8-tetrahydrofolate + H(+)</text>
        <dbReference type="Rhea" id="RHEA:24380"/>
        <dbReference type="Rhea" id="RHEA-COMP:9952"/>
        <dbReference type="Rhea" id="RHEA-COMP:9953"/>
        <dbReference type="ChEBI" id="CHEBI:15378"/>
        <dbReference type="ChEBI" id="CHEBI:57453"/>
        <dbReference type="ChEBI" id="CHEBI:78530"/>
        <dbReference type="ChEBI" id="CHEBI:78844"/>
        <dbReference type="ChEBI" id="CHEBI:195366"/>
        <dbReference type="EC" id="2.1.2.9"/>
    </reaction>
</comment>
<dbReference type="InterPro" id="IPR036477">
    <property type="entry name" value="Formyl_transf_N_sf"/>
</dbReference>
<dbReference type="FunFam" id="3.40.50.12230:FF:000001">
    <property type="entry name" value="Methionyl-tRNA formyltransferase"/>
    <property type="match status" value="1"/>
</dbReference>
<dbReference type="InterPro" id="IPR041711">
    <property type="entry name" value="Met-tRNA-FMT_N"/>
</dbReference>
<comment type="similarity">
    <text evidence="1 5">Belongs to the Fmt family.</text>
</comment>
<dbReference type="InterPro" id="IPR005793">
    <property type="entry name" value="Formyl_trans_C"/>
</dbReference>
<sequence>MPHRVIFMGTPEFAVPSLSALLNAPDFEVVCVVTQPDRPAGRGQKLQAPPVKQVALEHNVPILQPQKLRETGVFEQLQAYTPDLIVVAAFGQILRQNVLDLPRYGCINVHASLLPRWRGAAPIQAAIRAGDAETGITIMQMDAGLDTGPMLRQRAIPIAPNETGQTLHDKLAALGGALLIETLRDYLDGKIVPQPQDDSAHTYAPMLKKEDGRINWADSAAEIARQVRAYYPYPVAYTEWNGQLLKILPADAPDSVTVQEGSAPIGEVIAYGDGIAIGTGNGLYVPQQVQLAGRAIQATRDFVNGHKAIIGARLG</sequence>
<dbReference type="InterPro" id="IPR001555">
    <property type="entry name" value="GART_AS"/>
</dbReference>
<evidence type="ECO:0000313" key="9">
    <source>
        <dbReference type="Proteomes" id="UP000228921"/>
    </source>
</evidence>
<evidence type="ECO:0000259" key="6">
    <source>
        <dbReference type="Pfam" id="PF00551"/>
    </source>
</evidence>